<evidence type="ECO:0000259" key="1">
    <source>
        <dbReference type="PROSITE" id="PS50206"/>
    </source>
</evidence>
<proteinExistence type="predicted"/>
<dbReference type="Gene3D" id="3.40.250.10">
    <property type="entry name" value="Rhodanese-like domain"/>
    <property type="match status" value="1"/>
</dbReference>
<dbReference type="PANTHER" id="PTHR43031:SF17">
    <property type="entry name" value="SULFURTRANSFERASE YTWF-RELATED"/>
    <property type="match status" value="1"/>
</dbReference>
<dbReference type="CDD" id="cd00158">
    <property type="entry name" value="RHOD"/>
    <property type="match status" value="1"/>
</dbReference>
<dbReference type="SUPFAM" id="SSF52821">
    <property type="entry name" value="Rhodanese/Cell cycle control phosphatase"/>
    <property type="match status" value="1"/>
</dbReference>
<accession>A0A0Q9XTG1</accession>
<evidence type="ECO:0000313" key="3">
    <source>
        <dbReference type="Proteomes" id="UP000053881"/>
    </source>
</evidence>
<feature type="domain" description="Rhodanese" evidence="1">
    <location>
        <begin position="15"/>
        <end position="98"/>
    </location>
</feature>
<reference evidence="2 3" key="1">
    <citation type="submission" date="2015-06" db="EMBL/GenBank/DDBJ databases">
        <title>Genome sequencing project of Bacillus galactosidilyticus PL133.</title>
        <authorList>
            <person name="Gaiero J."/>
            <person name="Nicol R."/>
            <person name="Habash M."/>
        </authorList>
    </citation>
    <scope>NUCLEOTIDE SEQUENCE [LARGE SCALE GENOMIC DNA]</scope>
    <source>
        <strain evidence="2 3">PL133</strain>
    </source>
</reference>
<dbReference type="SMART" id="SM00450">
    <property type="entry name" value="RHOD"/>
    <property type="match status" value="1"/>
</dbReference>
<dbReference type="InterPro" id="IPR001763">
    <property type="entry name" value="Rhodanese-like_dom"/>
</dbReference>
<dbReference type="Proteomes" id="UP000053881">
    <property type="component" value="Unassembled WGS sequence"/>
</dbReference>
<sequence length="98" mass="11179">MREITAKELEDKLHARERLKIIDVREDEEVAAGKIPNAIHLPLGQIPDRINELDKNEHYYIVCRSGGRSANACQYLHQLGHNVTNMVGGMLEWEGETE</sequence>
<dbReference type="InterPro" id="IPR050229">
    <property type="entry name" value="GlpE_sulfurtransferase"/>
</dbReference>
<dbReference type="InterPro" id="IPR036873">
    <property type="entry name" value="Rhodanese-like_dom_sf"/>
</dbReference>
<dbReference type="EMBL" id="LGPB01000122">
    <property type="protein sequence ID" value="KRG11567.1"/>
    <property type="molecule type" value="Genomic_DNA"/>
</dbReference>
<name>A0A0Q9XTG1_9BACI</name>
<organism evidence="2 3">
    <name type="scientific">Lederbergia galactosidilytica</name>
    <dbReference type="NCBI Taxonomy" id="217031"/>
    <lineage>
        <taxon>Bacteria</taxon>
        <taxon>Bacillati</taxon>
        <taxon>Bacillota</taxon>
        <taxon>Bacilli</taxon>
        <taxon>Bacillales</taxon>
        <taxon>Bacillaceae</taxon>
        <taxon>Lederbergia</taxon>
    </lineage>
</organism>
<protein>
    <submittedName>
        <fullName evidence="2">Rhodanese domain protein</fullName>
    </submittedName>
</protein>
<comment type="caution">
    <text evidence="2">The sequence shown here is derived from an EMBL/GenBank/DDBJ whole genome shotgun (WGS) entry which is preliminary data.</text>
</comment>
<dbReference type="PANTHER" id="PTHR43031">
    <property type="entry name" value="FAD-DEPENDENT OXIDOREDUCTASE"/>
    <property type="match status" value="1"/>
</dbReference>
<evidence type="ECO:0000313" key="2">
    <source>
        <dbReference type="EMBL" id="KRG11567.1"/>
    </source>
</evidence>
<dbReference type="AlphaFoldDB" id="A0A0Q9XTG1"/>
<gene>
    <name evidence="2" type="ORF">ACA29_16985</name>
</gene>
<dbReference type="Pfam" id="PF00581">
    <property type="entry name" value="Rhodanese"/>
    <property type="match status" value="1"/>
</dbReference>
<dbReference type="PROSITE" id="PS50206">
    <property type="entry name" value="RHODANESE_3"/>
    <property type="match status" value="1"/>
</dbReference>
<dbReference type="PATRIC" id="fig|217031.4.peg.5771"/>